<comment type="caution">
    <text evidence="1">The sequence shown here is derived from an EMBL/GenBank/DDBJ whole genome shotgun (WGS) entry which is preliminary data.</text>
</comment>
<evidence type="ECO:0000313" key="2">
    <source>
        <dbReference type="Proteomes" id="UP001607302"/>
    </source>
</evidence>
<keyword evidence="2" id="KW-1185">Reference proteome</keyword>
<reference evidence="1 2" key="1">
    <citation type="journal article" date="2024" name="Ann. Entomol. Soc. Am.">
        <title>Genomic analyses of the southern and eastern yellowjacket wasps (Hymenoptera: Vespidae) reveal evolutionary signatures of social life.</title>
        <authorList>
            <person name="Catto M.A."/>
            <person name="Caine P.B."/>
            <person name="Orr S.E."/>
            <person name="Hunt B.G."/>
            <person name="Goodisman M.A.D."/>
        </authorList>
    </citation>
    <scope>NUCLEOTIDE SEQUENCE [LARGE SCALE GENOMIC DNA]</scope>
    <source>
        <strain evidence="1">233</strain>
        <tissue evidence="1">Head and thorax</tissue>
    </source>
</reference>
<dbReference type="Proteomes" id="UP001607302">
    <property type="component" value="Unassembled WGS sequence"/>
</dbReference>
<dbReference type="EMBL" id="JAUDFV010000151">
    <property type="protein sequence ID" value="KAL2718825.1"/>
    <property type="molecule type" value="Genomic_DNA"/>
</dbReference>
<evidence type="ECO:0000313" key="1">
    <source>
        <dbReference type="EMBL" id="KAL2718825.1"/>
    </source>
</evidence>
<organism evidence="1 2">
    <name type="scientific">Vespula squamosa</name>
    <name type="common">Southern yellow jacket</name>
    <name type="synonym">Wasp</name>
    <dbReference type="NCBI Taxonomy" id="30214"/>
    <lineage>
        <taxon>Eukaryota</taxon>
        <taxon>Metazoa</taxon>
        <taxon>Ecdysozoa</taxon>
        <taxon>Arthropoda</taxon>
        <taxon>Hexapoda</taxon>
        <taxon>Insecta</taxon>
        <taxon>Pterygota</taxon>
        <taxon>Neoptera</taxon>
        <taxon>Endopterygota</taxon>
        <taxon>Hymenoptera</taxon>
        <taxon>Apocrita</taxon>
        <taxon>Aculeata</taxon>
        <taxon>Vespoidea</taxon>
        <taxon>Vespidae</taxon>
        <taxon>Vespinae</taxon>
        <taxon>Vespula</taxon>
    </lineage>
</organism>
<sequence length="61" mass="6723">MNMGGSGYNVRRSLIPGLHRLLPYHIAPPPPGSISTSCTTTSVHPFRGKWRHLVRSCTPII</sequence>
<name>A0ABD2AG51_VESSQ</name>
<feature type="non-terminal residue" evidence="1">
    <location>
        <position position="61"/>
    </location>
</feature>
<accession>A0ABD2AG51</accession>
<protein>
    <submittedName>
        <fullName evidence="1">Uncharacterized protein</fullName>
    </submittedName>
</protein>
<gene>
    <name evidence="1" type="ORF">V1478_011244</name>
</gene>
<proteinExistence type="predicted"/>
<dbReference type="AlphaFoldDB" id="A0ABD2AG51"/>